<feature type="signal peptide" evidence="9">
    <location>
        <begin position="1"/>
        <end position="22"/>
    </location>
</feature>
<dbReference type="PROSITE" id="PS51019">
    <property type="entry name" value="REELIN"/>
    <property type="match status" value="1"/>
</dbReference>
<dbReference type="Pfam" id="PF02014">
    <property type="entry name" value="Reeler"/>
    <property type="match status" value="1"/>
</dbReference>
<dbReference type="GO" id="GO:0045087">
    <property type="term" value="P:innate immune response"/>
    <property type="evidence" value="ECO:0007669"/>
    <property type="project" value="UniProtKB-KW"/>
</dbReference>
<name>A0AAN9B6X3_9CAEN</name>
<evidence type="ECO:0000256" key="3">
    <source>
        <dbReference type="ARBA" id="ARBA00022525"/>
    </source>
</evidence>
<evidence type="ECO:0000256" key="7">
    <source>
        <dbReference type="ARBA" id="ARBA00022859"/>
    </source>
</evidence>
<keyword evidence="8" id="KW-0044">Antibiotic</keyword>
<evidence type="ECO:0000259" key="10">
    <source>
        <dbReference type="PROSITE" id="PS51019"/>
    </source>
</evidence>
<keyword evidence="3" id="KW-0964">Secreted</keyword>
<dbReference type="PANTHER" id="PTHR45828">
    <property type="entry name" value="CYTOCHROME B561/FERRIC REDUCTASE TRANSMEMBRANE"/>
    <property type="match status" value="1"/>
</dbReference>
<protein>
    <recommendedName>
        <fullName evidence="10">Reelin domain-containing protein</fullName>
    </recommendedName>
</protein>
<evidence type="ECO:0000256" key="9">
    <source>
        <dbReference type="SAM" id="SignalP"/>
    </source>
</evidence>
<feature type="chain" id="PRO_5042880999" description="Reelin domain-containing protein" evidence="9">
    <location>
        <begin position="23"/>
        <end position="146"/>
    </location>
</feature>
<sequence length="146" mass="15393">MSDVTLLSCVILLTLAVSGVHGYPTGAPLTQCADMTPQHGVAARPIIPSIPYSVTMSKNTYYSGERHTVMVMGGNSQFKGLMLQARDANGQRVGTFSLSPGDLSLKLLDCGGVAGTAVTHTGRNLKNSVTVTWTAPMMDMGSVTFR</sequence>
<dbReference type="PANTHER" id="PTHR45828:SF9">
    <property type="entry name" value="CELL WALL INTEGRITY AND STRESS RESPONSE COMPONENT 4-LIKE-RELATED"/>
    <property type="match status" value="1"/>
</dbReference>
<reference evidence="11 12" key="1">
    <citation type="submission" date="2024-02" db="EMBL/GenBank/DDBJ databases">
        <title>Chromosome-scale genome assembly of the rough periwinkle Littorina saxatilis.</title>
        <authorList>
            <person name="De Jode A."/>
            <person name="Faria R."/>
            <person name="Formenti G."/>
            <person name="Sims Y."/>
            <person name="Smith T.P."/>
            <person name="Tracey A."/>
            <person name="Wood J.M.D."/>
            <person name="Zagrodzka Z.B."/>
            <person name="Johannesson K."/>
            <person name="Butlin R.K."/>
            <person name="Leder E.H."/>
        </authorList>
    </citation>
    <scope>NUCLEOTIDE SEQUENCE [LARGE SCALE GENOMIC DNA]</scope>
    <source>
        <strain evidence="11">Snail1</strain>
        <tissue evidence="11">Muscle</tissue>
    </source>
</reference>
<proteinExistence type="inferred from homology"/>
<evidence type="ECO:0000256" key="8">
    <source>
        <dbReference type="ARBA" id="ARBA00023022"/>
    </source>
</evidence>
<dbReference type="EMBL" id="JBAMIC010000011">
    <property type="protein sequence ID" value="KAK7099726.1"/>
    <property type="molecule type" value="Genomic_DNA"/>
</dbReference>
<organism evidence="11 12">
    <name type="scientific">Littorina saxatilis</name>
    <dbReference type="NCBI Taxonomy" id="31220"/>
    <lineage>
        <taxon>Eukaryota</taxon>
        <taxon>Metazoa</taxon>
        <taxon>Spiralia</taxon>
        <taxon>Lophotrochozoa</taxon>
        <taxon>Mollusca</taxon>
        <taxon>Gastropoda</taxon>
        <taxon>Caenogastropoda</taxon>
        <taxon>Littorinimorpha</taxon>
        <taxon>Littorinoidea</taxon>
        <taxon>Littorinidae</taxon>
        <taxon>Littorina</taxon>
    </lineage>
</organism>
<dbReference type="GO" id="GO:0005576">
    <property type="term" value="C:extracellular region"/>
    <property type="evidence" value="ECO:0007669"/>
    <property type="project" value="UniProtKB-SubCell"/>
</dbReference>
<comment type="subcellular location">
    <subcellularLocation>
        <location evidence="1">Secreted</location>
    </subcellularLocation>
</comment>
<keyword evidence="4" id="KW-0929">Antimicrobial</keyword>
<feature type="domain" description="Reelin" evidence="10">
    <location>
        <begin position="17"/>
        <end position="146"/>
    </location>
</feature>
<evidence type="ECO:0000256" key="4">
    <source>
        <dbReference type="ARBA" id="ARBA00022529"/>
    </source>
</evidence>
<dbReference type="Proteomes" id="UP001374579">
    <property type="component" value="Unassembled WGS sequence"/>
</dbReference>
<gene>
    <name evidence="11" type="ORF">V1264_022787</name>
</gene>
<keyword evidence="7" id="KW-0391">Immunity</keyword>
<evidence type="ECO:0000256" key="6">
    <source>
        <dbReference type="ARBA" id="ARBA00022729"/>
    </source>
</evidence>
<evidence type="ECO:0000256" key="5">
    <source>
        <dbReference type="ARBA" id="ARBA00022588"/>
    </source>
</evidence>
<dbReference type="GO" id="GO:0042742">
    <property type="term" value="P:defense response to bacterium"/>
    <property type="evidence" value="ECO:0007669"/>
    <property type="project" value="UniProtKB-KW"/>
</dbReference>
<keyword evidence="5" id="KW-0399">Innate immunity</keyword>
<keyword evidence="12" id="KW-1185">Reference proteome</keyword>
<dbReference type="CDD" id="cd08544">
    <property type="entry name" value="Reeler"/>
    <property type="match status" value="1"/>
</dbReference>
<dbReference type="InterPro" id="IPR051237">
    <property type="entry name" value="Ferric-chelate_Red/DefProt"/>
</dbReference>
<comment type="similarity">
    <text evidence="2">Belongs to the insect defense protein family.</text>
</comment>
<dbReference type="AlphaFoldDB" id="A0AAN9B6X3"/>
<dbReference type="InterPro" id="IPR042307">
    <property type="entry name" value="Reeler_sf"/>
</dbReference>
<evidence type="ECO:0000313" key="12">
    <source>
        <dbReference type="Proteomes" id="UP001374579"/>
    </source>
</evidence>
<accession>A0AAN9B6X3</accession>
<dbReference type="InterPro" id="IPR002861">
    <property type="entry name" value="Reeler_dom"/>
</dbReference>
<dbReference type="Gene3D" id="2.60.40.4060">
    <property type="entry name" value="Reeler domain"/>
    <property type="match status" value="1"/>
</dbReference>
<keyword evidence="6 9" id="KW-0732">Signal</keyword>
<evidence type="ECO:0000313" key="11">
    <source>
        <dbReference type="EMBL" id="KAK7099726.1"/>
    </source>
</evidence>
<evidence type="ECO:0000256" key="1">
    <source>
        <dbReference type="ARBA" id="ARBA00004613"/>
    </source>
</evidence>
<comment type="caution">
    <text evidence="11">The sequence shown here is derived from an EMBL/GenBank/DDBJ whole genome shotgun (WGS) entry which is preliminary data.</text>
</comment>
<dbReference type="GO" id="GO:0016020">
    <property type="term" value="C:membrane"/>
    <property type="evidence" value="ECO:0007669"/>
    <property type="project" value="TreeGrafter"/>
</dbReference>
<evidence type="ECO:0000256" key="2">
    <source>
        <dbReference type="ARBA" id="ARBA00008501"/>
    </source>
</evidence>